<evidence type="ECO:0000313" key="2">
    <source>
        <dbReference type="EMBL" id="AXF85545.1"/>
    </source>
</evidence>
<evidence type="ECO:0000256" key="1">
    <source>
        <dbReference type="SAM" id="Phobius"/>
    </source>
</evidence>
<proteinExistence type="predicted"/>
<gene>
    <name evidence="2" type="ORF">DTO96_101276</name>
</gene>
<feature type="transmembrane region" description="Helical" evidence="1">
    <location>
        <begin position="140"/>
        <end position="160"/>
    </location>
</feature>
<accession>A0A345DB07</accession>
<keyword evidence="3" id="KW-1185">Reference proteome</keyword>
<reference evidence="3" key="1">
    <citation type="submission" date="2018-07" db="EMBL/GenBank/DDBJ databases">
        <authorList>
            <person name="Kim H."/>
        </authorList>
    </citation>
    <scope>NUCLEOTIDE SEQUENCE [LARGE SCALE GENOMIC DNA]</scope>
    <source>
        <strain evidence="3">F02</strain>
    </source>
</reference>
<keyword evidence="1" id="KW-0472">Membrane</keyword>
<protein>
    <submittedName>
        <fullName evidence="2">Uncharacterized protein</fullName>
    </submittedName>
</protein>
<dbReference type="AlphaFoldDB" id="A0A345DB07"/>
<keyword evidence="1" id="KW-1133">Transmembrane helix</keyword>
<dbReference type="Proteomes" id="UP000252182">
    <property type="component" value="Chromosome"/>
</dbReference>
<feature type="transmembrane region" description="Helical" evidence="1">
    <location>
        <begin position="21"/>
        <end position="41"/>
    </location>
</feature>
<dbReference type="RefSeq" id="WP_114562732.1">
    <property type="nucleotide sequence ID" value="NZ_CP031124.1"/>
</dbReference>
<feature type="transmembrane region" description="Helical" evidence="1">
    <location>
        <begin position="86"/>
        <end position="108"/>
    </location>
</feature>
<sequence length="166" mass="18777">MLKNKNISLQDTFNHSIRFTKLAPAFAGFWAGLVWSISIYLSEDVDWEIILTTCFFIVLAYPYGFVVAAITGALLSHFTSLSKQKFACLTALTSSTLTLFQSGIFYIINALLDRERIVWEDDQIHLSFPLLLDPIQLPKLTILMLTGSLIGGYFFGLFYIKRYGAK</sequence>
<dbReference type="OrthoDB" id="9803916at2"/>
<dbReference type="KEGG" id="hyf:DTO96_101276"/>
<keyword evidence="1" id="KW-0812">Transmembrane</keyword>
<feature type="transmembrane region" description="Helical" evidence="1">
    <location>
        <begin position="47"/>
        <end position="74"/>
    </location>
</feature>
<dbReference type="EMBL" id="CP031124">
    <property type="protein sequence ID" value="AXF85545.1"/>
    <property type="molecule type" value="Genomic_DNA"/>
</dbReference>
<organism evidence="2 3">
    <name type="scientific">Ephemeroptericola cinctiostellae</name>
    <dbReference type="NCBI Taxonomy" id="2268024"/>
    <lineage>
        <taxon>Bacteria</taxon>
        <taxon>Pseudomonadati</taxon>
        <taxon>Pseudomonadota</taxon>
        <taxon>Betaproteobacteria</taxon>
        <taxon>Burkholderiales</taxon>
        <taxon>Burkholderiaceae</taxon>
        <taxon>Ephemeroptericola</taxon>
    </lineage>
</organism>
<name>A0A345DB07_9BURK</name>
<evidence type="ECO:0000313" key="3">
    <source>
        <dbReference type="Proteomes" id="UP000252182"/>
    </source>
</evidence>